<feature type="coiled-coil region" evidence="5">
    <location>
        <begin position="86"/>
        <end position="123"/>
    </location>
</feature>
<dbReference type="InterPro" id="IPR055342">
    <property type="entry name" value="MreC_beta-barrel_core"/>
</dbReference>
<dbReference type="Gene3D" id="2.40.10.350">
    <property type="entry name" value="Rod shape-determining protein MreC, domain 2"/>
    <property type="match status" value="1"/>
</dbReference>
<dbReference type="InterPro" id="IPR042177">
    <property type="entry name" value="Cell/Rod_1"/>
</dbReference>
<sequence length="356" mass="36124">MPRMGGSKPRSTSGFRRAETNSGAGLTTVLLVVVSLFMFTLSSQEAGSGFFTGVRSVFGVVTTPVRYVGAVTSLPFNGMANVFHNLTADERTLSDLEAENASLKSKNAELEEAQQTASRLEQLLNVQSSYNLTSVAASVIGSSADSWSDTVTIDKGSTAGLAVGMCVVDANGAVGQISECSPTSSTVRLLSDENSSISAMVQSSRAQGMIEGSPDGTVRLSLIRLDQTVNVGDTVVTSGLGGVFPKGLPVGEVTSVSKAAGALYYTIEVKLFANPENLEEVLVITSLSSDQQATAGDIADADAQESGTSTKQGSSTAGSTSSSATTATSKGASDGSAADGSTKGTSTTASGTSDQG</sequence>
<evidence type="ECO:0000256" key="2">
    <source>
        <dbReference type="ARBA" id="ARBA00013855"/>
    </source>
</evidence>
<keyword evidence="7" id="KW-0472">Membrane</keyword>
<evidence type="ECO:0000259" key="8">
    <source>
        <dbReference type="Pfam" id="PF04085"/>
    </source>
</evidence>
<dbReference type="InterPro" id="IPR007221">
    <property type="entry name" value="MreC"/>
</dbReference>
<dbReference type="Proteomes" id="UP001332931">
    <property type="component" value="Unassembled WGS sequence"/>
</dbReference>
<protein>
    <recommendedName>
        <fullName evidence="2">Cell shape-determining protein MreC</fullName>
    </recommendedName>
    <alternativeName>
        <fullName evidence="4">Cell shape protein MreC</fullName>
    </alternativeName>
</protein>
<feature type="compositionally biased region" description="Low complexity" evidence="6">
    <location>
        <begin position="306"/>
        <end position="356"/>
    </location>
</feature>
<gene>
    <name evidence="9" type="primary">mreC</name>
    <name evidence="9" type="ORF">VXJ25_04410</name>
</gene>
<proteinExistence type="inferred from homology"/>
<evidence type="ECO:0000256" key="4">
    <source>
        <dbReference type="ARBA" id="ARBA00032089"/>
    </source>
</evidence>
<comment type="similarity">
    <text evidence="1">Belongs to the MreC family.</text>
</comment>
<keyword evidence="7" id="KW-1133">Transmembrane helix</keyword>
<evidence type="ECO:0000256" key="7">
    <source>
        <dbReference type="SAM" id="Phobius"/>
    </source>
</evidence>
<keyword evidence="5" id="KW-0175">Coiled coil</keyword>
<evidence type="ECO:0000313" key="10">
    <source>
        <dbReference type="Proteomes" id="UP001332931"/>
    </source>
</evidence>
<accession>A0ABU7R9F5</accession>
<evidence type="ECO:0000313" key="9">
    <source>
        <dbReference type="EMBL" id="MEE6147236.1"/>
    </source>
</evidence>
<reference evidence="9 10" key="1">
    <citation type="submission" date="2024-01" db="EMBL/GenBank/DDBJ databases">
        <title>Description of Olsenella sp. nov., isolated from pig feces.</title>
        <authorList>
            <person name="Chang Y.-H."/>
        </authorList>
    </citation>
    <scope>NUCLEOTIDE SEQUENCE [LARGE SCALE GENOMIC DNA]</scope>
    <source>
        <strain evidence="9 10">YH-ols2223</strain>
    </source>
</reference>
<keyword evidence="7" id="KW-0812">Transmembrane</keyword>
<feature type="region of interest" description="Disordered" evidence="6">
    <location>
        <begin position="295"/>
        <end position="356"/>
    </location>
</feature>
<dbReference type="PANTHER" id="PTHR34138">
    <property type="entry name" value="CELL SHAPE-DETERMINING PROTEIN MREC"/>
    <property type="match status" value="1"/>
</dbReference>
<dbReference type="PANTHER" id="PTHR34138:SF1">
    <property type="entry name" value="CELL SHAPE-DETERMINING PROTEIN MREC"/>
    <property type="match status" value="1"/>
</dbReference>
<dbReference type="Gene3D" id="2.40.10.340">
    <property type="entry name" value="Rod shape-determining protein MreC, domain 1"/>
    <property type="match status" value="1"/>
</dbReference>
<dbReference type="NCBIfam" id="TIGR00219">
    <property type="entry name" value="mreC"/>
    <property type="match status" value="1"/>
</dbReference>
<dbReference type="InterPro" id="IPR042175">
    <property type="entry name" value="Cell/Rod_MreC_2"/>
</dbReference>
<evidence type="ECO:0000256" key="5">
    <source>
        <dbReference type="SAM" id="Coils"/>
    </source>
</evidence>
<dbReference type="EMBL" id="JAZGJQ010000003">
    <property type="protein sequence ID" value="MEE6147236.1"/>
    <property type="molecule type" value="Genomic_DNA"/>
</dbReference>
<keyword evidence="3" id="KW-0133">Cell shape</keyword>
<name>A0ABU7R9F5_9ACTN</name>
<keyword evidence="10" id="KW-1185">Reference proteome</keyword>
<dbReference type="Pfam" id="PF04085">
    <property type="entry name" value="MreC"/>
    <property type="match status" value="1"/>
</dbReference>
<organism evidence="9 10">
    <name type="scientific">Olsenella absiana</name>
    <dbReference type="NCBI Taxonomy" id="3115222"/>
    <lineage>
        <taxon>Bacteria</taxon>
        <taxon>Bacillati</taxon>
        <taxon>Actinomycetota</taxon>
        <taxon>Coriobacteriia</taxon>
        <taxon>Coriobacteriales</taxon>
        <taxon>Atopobiaceae</taxon>
        <taxon>Olsenella</taxon>
    </lineage>
</organism>
<evidence type="ECO:0000256" key="6">
    <source>
        <dbReference type="SAM" id="MobiDB-lite"/>
    </source>
</evidence>
<feature type="domain" description="Rod shape-determining protein MreC beta-barrel core" evidence="8">
    <location>
        <begin position="139"/>
        <end position="284"/>
    </location>
</feature>
<evidence type="ECO:0000256" key="1">
    <source>
        <dbReference type="ARBA" id="ARBA00009369"/>
    </source>
</evidence>
<evidence type="ECO:0000256" key="3">
    <source>
        <dbReference type="ARBA" id="ARBA00022960"/>
    </source>
</evidence>
<dbReference type="RefSeq" id="WP_330958001.1">
    <property type="nucleotide sequence ID" value="NZ_JAZGJQ010000003.1"/>
</dbReference>
<comment type="caution">
    <text evidence="9">The sequence shown here is derived from an EMBL/GenBank/DDBJ whole genome shotgun (WGS) entry which is preliminary data.</text>
</comment>
<feature type="transmembrane region" description="Helical" evidence="7">
    <location>
        <begin position="21"/>
        <end position="41"/>
    </location>
</feature>